<evidence type="ECO:0000256" key="2">
    <source>
        <dbReference type="ARBA" id="ARBA00023002"/>
    </source>
</evidence>
<proteinExistence type="inferred from homology"/>
<name>A0A857JET1_9BURK</name>
<dbReference type="GO" id="GO:0051287">
    <property type="term" value="F:NAD binding"/>
    <property type="evidence" value="ECO:0007669"/>
    <property type="project" value="InterPro"/>
</dbReference>
<comment type="similarity">
    <text evidence="1 4">Belongs to the D-isomer specific 2-hydroxyacid dehydrogenase family.</text>
</comment>
<feature type="domain" description="D-isomer specific 2-hydroxyacid dehydrogenase catalytic" evidence="5">
    <location>
        <begin position="22"/>
        <end position="302"/>
    </location>
</feature>
<dbReference type="PANTHER" id="PTHR42789">
    <property type="entry name" value="D-ISOMER SPECIFIC 2-HYDROXYACID DEHYDROGENASE FAMILY PROTEIN (AFU_ORTHOLOGUE AFUA_6G10090)"/>
    <property type="match status" value="1"/>
</dbReference>
<dbReference type="SUPFAM" id="SSF52283">
    <property type="entry name" value="Formate/glycerate dehydrogenase catalytic domain-like"/>
    <property type="match status" value="1"/>
</dbReference>
<evidence type="ECO:0000259" key="5">
    <source>
        <dbReference type="Pfam" id="PF00389"/>
    </source>
</evidence>
<evidence type="ECO:0000256" key="4">
    <source>
        <dbReference type="RuleBase" id="RU003719"/>
    </source>
</evidence>
<dbReference type="EMBL" id="CP047650">
    <property type="protein sequence ID" value="QHJ01714.1"/>
    <property type="molecule type" value="Genomic_DNA"/>
</dbReference>
<keyword evidence="3" id="KW-0520">NAD</keyword>
<dbReference type="InterPro" id="IPR029753">
    <property type="entry name" value="D-isomer_DH_CS"/>
</dbReference>
<dbReference type="AlphaFoldDB" id="A0A857JET1"/>
<dbReference type="GO" id="GO:0016616">
    <property type="term" value="F:oxidoreductase activity, acting on the CH-OH group of donors, NAD or NADP as acceptor"/>
    <property type="evidence" value="ECO:0007669"/>
    <property type="project" value="InterPro"/>
</dbReference>
<evidence type="ECO:0000313" key="7">
    <source>
        <dbReference type="EMBL" id="QHJ01714.1"/>
    </source>
</evidence>
<evidence type="ECO:0000259" key="6">
    <source>
        <dbReference type="Pfam" id="PF02826"/>
    </source>
</evidence>
<dbReference type="Proteomes" id="UP000464787">
    <property type="component" value="Chromosome"/>
</dbReference>
<dbReference type="FunFam" id="3.40.50.720:FF:000203">
    <property type="entry name" value="D-3-phosphoglycerate dehydrogenase (SerA)"/>
    <property type="match status" value="1"/>
</dbReference>
<evidence type="ECO:0000256" key="1">
    <source>
        <dbReference type="ARBA" id="ARBA00005854"/>
    </source>
</evidence>
<dbReference type="InterPro" id="IPR006139">
    <property type="entry name" value="D-isomer_2_OHA_DH_cat_dom"/>
</dbReference>
<keyword evidence="8" id="KW-1185">Reference proteome</keyword>
<dbReference type="PROSITE" id="PS00671">
    <property type="entry name" value="D_2_HYDROXYACID_DH_3"/>
    <property type="match status" value="1"/>
</dbReference>
<dbReference type="PANTHER" id="PTHR42789:SF1">
    <property type="entry name" value="D-ISOMER SPECIFIC 2-HYDROXYACID DEHYDROGENASE FAMILY PROTEIN (AFU_ORTHOLOGUE AFUA_6G10090)"/>
    <property type="match status" value="1"/>
</dbReference>
<dbReference type="KEGG" id="xyk:GT347_25585"/>
<dbReference type="Pfam" id="PF00389">
    <property type="entry name" value="2-Hacid_dh"/>
    <property type="match status" value="1"/>
</dbReference>
<evidence type="ECO:0000256" key="3">
    <source>
        <dbReference type="ARBA" id="ARBA00023027"/>
    </source>
</evidence>
<dbReference type="PROSITE" id="PS00670">
    <property type="entry name" value="D_2_HYDROXYACID_DH_2"/>
    <property type="match status" value="1"/>
</dbReference>
<reference evidence="7 8" key="1">
    <citation type="submission" date="2020-01" db="EMBL/GenBank/DDBJ databases">
        <title>Genome sequencing of strain KACC 21265.</title>
        <authorList>
            <person name="Heo J."/>
            <person name="Kim S.-J."/>
            <person name="Kim J.-S."/>
            <person name="Hong S.-B."/>
            <person name="Kwon S.-W."/>
        </authorList>
    </citation>
    <scope>NUCLEOTIDE SEQUENCE [LARGE SCALE GENOMIC DNA]</scope>
    <source>
        <strain evidence="7 8">KACC 21265</strain>
    </source>
</reference>
<gene>
    <name evidence="7" type="ORF">GT347_25585</name>
</gene>
<dbReference type="InterPro" id="IPR006140">
    <property type="entry name" value="D-isomer_DH_NAD-bd"/>
</dbReference>
<feature type="domain" description="D-isomer specific 2-hydroxyacid dehydrogenase NAD-binding" evidence="6">
    <location>
        <begin position="95"/>
        <end position="270"/>
    </location>
</feature>
<protein>
    <submittedName>
        <fullName evidence="7">Hydroxyacid dehydrogenase</fullName>
    </submittedName>
</protein>
<dbReference type="Gene3D" id="3.40.50.720">
    <property type="entry name" value="NAD(P)-binding Rossmann-like Domain"/>
    <property type="match status" value="2"/>
</dbReference>
<dbReference type="InterPro" id="IPR036291">
    <property type="entry name" value="NAD(P)-bd_dom_sf"/>
</dbReference>
<keyword evidence="2 4" id="KW-0560">Oxidoreductase</keyword>
<dbReference type="InterPro" id="IPR050857">
    <property type="entry name" value="D-2-hydroxyacid_DH"/>
</dbReference>
<organism evidence="7 8">
    <name type="scientific">Xylophilus rhododendri</name>
    <dbReference type="NCBI Taxonomy" id="2697032"/>
    <lineage>
        <taxon>Bacteria</taxon>
        <taxon>Pseudomonadati</taxon>
        <taxon>Pseudomonadota</taxon>
        <taxon>Betaproteobacteria</taxon>
        <taxon>Burkholderiales</taxon>
        <taxon>Xylophilus</taxon>
    </lineage>
</organism>
<dbReference type="SUPFAM" id="SSF51735">
    <property type="entry name" value="NAD(P)-binding Rossmann-fold domains"/>
    <property type="match status" value="1"/>
</dbReference>
<accession>A0A857JET1</accession>
<dbReference type="Pfam" id="PF02826">
    <property type="entry name" value="2-Hacid_dh_C"/>
    <property type="match status" value="1"/>
</dbReference>
<evidence type="ECO:0000313" key="8">
    <source>
        <dbReference type="Proteomes" id="UP000464787"/>
    </source>
</evidence>
<sequence length="314" mass="33412">MHPAGDALLAGKARILVAPDTGADTLRRLVGDADYLLVRNHLPADLLDRPHRLRGIVRNGTGLDMIPVEAATAQSIPVANVPGANAQAVAEYCAGAMLELARRFGAMDRKLRDQGWAQARALSASTFEISGRTLGIVGLGNVGQRLARIAHAGFGMRVLGYQPGDAPMPDFVELVPLEALLGASDFVSLHCPLTEETRHLIDARSLALMKPSAFLLNAARGEVVDEAALADALAARRLAGAAVDVFTEQPLRRDHPFLPLNNILLTPHAAALTEESSRAMSTGAARQILQLMAGQRPDHLVNPQVWQARGEVAA</sequence>